<evidence type="ECO:0000313" key="1">
    <source>
        <dbReference type="EMBL" id="KAA6326607.1"/>
    </source>
</evidence>
<protein>
    <submittedName>
        <fullName evidence="1">Uncharacterized protein</fullName>
    </submittedName>
</protein>
<accession>A0A5J4QXD4</accession>
<gene>
    <name evidence="1" type="ORF">EZS27_024312</name>
</gene>
<dbReference type="EMBL" id="SNRY01002137">
    <property type="protein sequence ID" value="KAA6326607.1"/>
    <property type="molecule type" value="Genomic_DNA"/>
</dbReference>
<name>A0A5J4QXD4_9ZZZZ</name>
<proteinExistence type="predicted"/>
<organism evidence="1">
    <name type="scientific">termite gut metagenome</name>
    <dbReference type="NCBI Taxonomy" id="433724"/>
    <lineage>
        <taxon>unclassified sequences</taxon>
        <taxon>metagenomes</taxon>
        <taxon>organismal metagenomes</taxon>
    </lineage>
</organism>
<dbReference type="AlphaFoldDB" id="A0A5J4QXD4"/>
<comment type="caution">
    <text evidence="1">The sequence shown here is derived from an EMBL/GenBank/DDBJ whole genome shotgun (WGS) entry which is preliminary data.</text>
</comment>
<reference evidence="1" key="1">
    <citation type="submission" date="2019-03" db="EMBL/GenBank/DDBJ databases">
        <title>Single cell metagenomics reveals metabolic interactions within the superorganism composed of flagellate Streblomastix strix and complex community of Bacteroidetes bacteria on its surface.</title>
        <authorList>
            <person name="Treitli S.C."/>
            <person name="Kolisko M."/>
            <person name="Husnik F."/>
            <person name="Keeling P."/>
            <person name="Hampl V."/>
        </authorList>
    </citation>
    <scope>NUCLEOTIDE SEQUENCE</scope>
    <source>
        <strain evidence="1">STM</strain>
    </source>
</reference>
<sequence length="288" mass="32672">MKNTNLLVLFVLGMIVMSSCKKDTYRTSHPDFGKIEFIADWSNIEEGLSTPKKYTLYVDDRQASTIPTSEKVFPILIKPGIHSILVYSNSEKVIVEPDLSLAKAQVVQGFINGNLGWLFTMSDIVQIERDIVHEVRGEMEQQLRKLVLILNIKKDVSVSDVNVVDESAVLTGVAAEWNYESEVALSEAKVRPEFKVYNKNEFRASMELLGVVPESINRQILSFGLIYNDKRGEKKEVKIDIDLTGFMKSFNENRNIPLILKCNVLGINGEIAKWEMVEEDSQIVLWPD</sequence>
<dbReference type="PROSITE" id="PS51257">
    <property type="entry name" value="PROKAR_LIPOPROTEIN"/>
    <property type="match status" value="1"/>
</dbReference>